<accession>A0A7I8DQX1</accession>
<dbReference type="RefSeq" id="WP_185256453.1">
    <property type="nucleotide sequence ID" value="NZ_AP023368.1"/>
</dbReference>
<dbReference type="EMBL" id="AP023368">
    <property type="protein sequence ID" value="BCK00819.1"/>
    <property type="molecule type" value="Genomic_DNA"/>
</dbReference>
<dbReference type="CDD" id="cd03811">
    <property type="entry name" value="GT4_GT28_WabH-like"/>
    <property type="match status" value="1"/>
</dbReference>
<feature type="domain" description="Glycosyltransferase subfamily 4-like N-terminal" evidence="2">
    <location>
        <begin position="14"/>
        <end position="172"/>
    </location>
</feature>
<dbReference type="PANTHER" id="PTHR12526">
    <property type="entry name" value="GLYCOSYLTRANSFERASE"/>
    <property type="match status" value="1"/>
</dbReference>
<dbReference type="SUPFAM" id="SSF53756">
    <property type="entry name" value="UDP-Glycosyltransferase/glycogen phosphorylase"/>
    <property type="match status" value="1"/>
</dbReference>
<gene>
    <name evidence="3" type="ORF">bsdcttw_38590</name>
</gene>
<keyword evidence="3" id="KW-0808">Transferase</keyword>
<dbReference type="Proteomes" id="UP000515703">
    <property type="component" value="Chromosome"/>
</dbReference>
<proteinExistence type="predicted"/>
<dbReference type="AlphaFoldDB" id="A0A7I8DQX1"/>
<evidence type="ECO:0000259" key="1">
    <source>
        <dbReference type="Pfam" id="PF00534"/>
    </source>
</evidence>
<dbReference type="KEGG" id="acht:bsdcttw_38590"/>
<evidence type="ECO:0000313" key="4">
    <source>
        <dbReference type="Proteomes" id="UP000515703"/>
    </source>
</evidence>
<reference evidence="3 4" key="2">
    <citation type="submission" date="2020-08" db="EMBL/GenBank/DDBJ databases">
        <authorList>
            <person name="Ueki A."/>
            <person name="Tonouchi A."/>
        </authorList>
    </citation>
    <scope>NUCLEOTIDE SEQUENCE [LARGE SCALE GENOMIC DNA]</scope>
    <source>
        <strain evidence="3 4">CTTW</strain>
    </source>
</reference>
<dbReference type="Gene3D" id="3.40.50.2000">
    <property type="entry name" value="Glycogen Phosphorylase B"/>
    <property type="match status" value="2"/>
</dbReference>
<dbReference type="GO" id="GO:0016757">
    <property type="term" value="F:glycosyltransferase activity"/>
    <property type="evidence" value="ECO:0007669"/>
    <property type="project" value="InterPro"/>
</dbReference>
<dbReference type="Pfam" id="PF00534">
    <property type="entry name" value="Glycos_transf_1"/>
    <property type="match status" value="1"/>
</dbReference>
<evidence type="ECO:0000259" key="2">
    <source>
        <dbReference type="Pfam" id="PF13439"/>
    </source>
</evidence>
<dbReference type="InterPro" id="IPR001296">
    <property type="entry name" value="Glyco_trans_1"/>
</dbReference>
<organism evidence="3 4">
    <name type="scientific">Anaerocolumna chitinilytica</name>
    <dbReference type="NCBI Taxonomy" id="1727145"/>
    <lineage>
        <taxon>Bacteria</taxon>
        <taxon>Bacillati</taxon>
        <taxon>Bacillota</taxon>
        <taxon>Clostridia</taxon>
        <taxon>Lachnospirales</taxon>
        <taxon>Lachnospiraceae</taxon>
        <taxon>Anaerocolumna</taxon>
    </lineage>
</organism>
<protein>
    <submittedName>
        <fullName evidence="3">Glycosyl transferase</fullName>
    </submittedName>
</protein>
<keyword evidence="4" id="KW-1185">Reference proteome</keyword>
<name>A0A7I8DQX1_9FIRM</name>
<feature type="domain" description="Glycosyl transferase family 1" evidence="1">
    <location>
        <begin position="189"/>
        <end position="342"/>
    </location>
</feature>
<reference evidence="3 4" key="1">
    <citation type="submission" date="2020-08" db="EMBL/GenBank/DDBJ databases">
        <title>Draft genome sequencing of an Anaerocolumna strain isolated from anoxic soil subjected to BSD treatment.</title>
        <authorList>
            <person name="Uek A."/>
            <person name="Tonouchi A."/>
        </authorList>
    </citation>
    <scope>NUCLEOTIDE SEQUENCE [LARGE SCALE GENOMIC DNA]</scope>
    <source>
        <strain evidence="3 4">CTTW</strain>
    </source>
</reference>
<dbReference type="InterPro" id="IPR028098">
    <property type="entry name" value="Glyco_trans_4-like_N"/>
</dbReference>
<dbReference type="PANTHER" id="PTHR12526:SF630">
    <property type="entry name" value="GLYCOSYLTRANSFERASE"/>
    <property type="match status" value="1"/>
</dbReference>
<evidence type="ECO:0000313" key="3">
    <source>
        <dbReference type="EMBL" id="BCK00819.1"/>
    </source>
</evidence>
<dbReference type="Pfam" id="PF13439">
    <property type="entry name" value="Glyco_transf_4"/>
    <property type="match status" value="1"/>
</dbReference>
<sequence length="370" mass="42177">MKKILFCIPNLMDGGAEKVLVNLVNNLDTEKYQISIFTIIDFGVNKKFLNSNIRYQYLFSRYFRGNSIVLKLFSPSFIYKKFIKEEYDIVIAYLEGSAARVISGCSFINSKKIAWIHTELTSVKALISGFRTLTESLSCYNKYDMIVCVSQSVKSAFLNITKLSVPTQVLYNTNETEIIKQKSVEQVDDLEFDSNIFKICTVGKIIESKGIDRLARIHKKLIDEGIENRIYVLGKGKEQKKIELFLKDNGLSKTFIFVGYKDNPYKYVSKCDLYVCASKKEGFSTAVTEAMIIGIPVITTNCAGMKEILGEKNEYGLIVPNDESSLYYGMKELIKNHDILEHYKFQANIRGCQFSKDKTIAEVENLLDNI</sequence>